<reference evidence="3" key="1">
    <citation type="submission" date="2025-08" db="UniProtKB">
        <authorList>
            <consortium name="RefSeq"/>
        </authorList>
    </citation>
    <scope>IDENTIFICATION</scope>
    <source>
        <tissue evidence="3">Muscle</tissue>
    </source>
</reference>
<organism evidence="2 3">
    <name type="scientific">Hipposideros armiger</name>
    <name type="common">Great Himalayan leaf-nosed bat</name>
    <dbReference type="NCBI Taxonomy" id="186990"/>
    <lineage>
        <taxon>Eukaryota</taxon>
        <taxon>Metazoa</taxon>
        <taxon>Chordata</taxon>
        <taxon>Craniata</taxon>
        <taxon>Vertebrata</taxon>
        <taxon>Euteleostomi</taxon>
        <taxon>Mammalia</taxon>
        <taxon>Eutheria</taxon>
        <taxon>Laurasiatheria</taxon>
        <taxon>Chiroptera</taxon>
        <taxon>Yinpterochiroptera</taxon>
        <taxon>Rhinolophoidea</taxon>
        <taxon>Hipposideridae</taxon>
        <taxon>Hipposideros</taxon>
    </lineage>
</organism>
<evidence type="ECO:0000313" key="3">
    <source>
        <dbReference type="RefSeq" id="XP_019488380.1"/>
    </source>
</evidence>
<name>A0A8B7QJP0_HIPAR</name>
<proteinExistence type="predicted"/>
<evidence type="ECO:0000313" key="2">
    <source>
        <dbReference type="Proteomes" id="UP000694851"/>
    </source>
</evidence>
<dbReference type="Proteomes" id="UP000694851">
    <property type="component" value="Unplaced"/>
</dbReference>
<keyword evidence="2" id="KW-1185">Reference proteome</keyword>
<protein>
    <submittedName>
        <fullName evidence="3">POM121-like protein 1</fullName>
    </submittedName>
</protein>
<dbReference type="InterPro" id="IPR043220">
    <property type="entry name" value="POM121-like_prot_1"/>
</dbReference>
<dbReference type="OrthoDB" id="6510268at2759"/>
<dbReference type="PANTHER" id="PTHR15566:SF4">
    <property type="entry name" value="POM121-LIKE PROTEIN 1-RELATED"/>
    <property type="match status" value="1"/>
</dbReference>
<dbReference type="Pfam" id="PF15229">
    <property type="entry name" value="POM121"/>
    <property type="match status" value="1"/>
</dbReference>
<feature type="region of interest" description="Disordered" evidence="1">
    <location>
        <begin position="145"/>
        <end position="224"/>
    </location>
</feature>
<sequence>MGGHLGRLRLPAPPLSFLGQRGRSRRRRLHHQHLYRCRRRARQAGHLPWTPPPTRRYPEREGHAASWPLRLVTACRRRYPRVAGALRFCLGRLASNCGHGLQRRAMPLAPDWRTALSSASLAGSVALRAARELAAILMARTAPRCARGRRPGGIPSRAEAESPGEERAQREEEPAAPEEPAGPDGTGGAASPSGGQGGPSSSEPGPGPLQGMPGAPEGSEDALSSCAARNAITSSYSSSLGLVFPEARWPWQLPDLAFPEARWPWLLPAAPQAEASRGGPQPSSHAADAGAAKGQKRPRRAGSPPRDSARPRKRSVCLLPRRRGRPLRLPPLPELGFQVTPEHLDWEKAAALWRIHSALRGERVAVAY</sequence>
<accession>A0A8B7QJP0</accession>
<dbReference type="GeneID" id="109376739"/>
<feature type="compositionally biased region" description="Gly residues" evidence="1">
    <location>
        <begin position="184"/>
        <end position="198"/>
    </location>
</feature>
<dbReference type="PANTHER" id="PTHR15566">
    <property type="entry name" value="POM121-LIKE"/>
    <property type="match status" value="1"/>
</dbReference>
<gene>
    <name evidence="3" type="primary">LOC109376739</name>
</gene>
<dbReference type="RefSeq" id="XP_019488380.1">
    <property type="nucleotide sequence ID" value="XM_019632835.1"/>
</dbReference>
<dbReference type="AlphaFoldDB" id="A0A8B7QJP0"/>
<feature type="compositionally biased region" description="Basic and acidic residues" evidence="1">
    <location>
        <begin position="158"/>
        <end position="173"/>
    </location>
</feature>
<dbReference type="KEGG" id="hai:109376739"/>
<feature type="region of interest" description="Disordered" evidence="1">
    <location>
        <begin position="272"/>
        <end position="317"/>
    </location>
</feature>
<evidence type="ECO:0000256" key="1">
    <source>
        <dbReference type="SAM" id="MobiDB-lite"/>
    </source>
</evidence>